<dbReference type="EMBL" id="BRPK01000009">
    <property type="protein sequence ID" value="GLB40797.1"/>
    <property type="molecule type" value="Genomic_DNA"/>
</dbReference>
<sequence>MPDQGLYADTRTCLPLPIQAPEPSRAVEGGSKAAQLWKASPQSSHRWTFPSPKMQPLSSLLTVTLLAITVNAATTGIVPPSQRGIPGSFTTVDLDLNGTTTDNSNIASTVPLVDQKGGATNDAPPNQPVPETTVTAVDGQVVDANTTVTALTGNANIRRTSDLTKRLVPGYEQVFDGTGTLEKDRDGSIEGTAYLTYTVVSNATYDIDACLNFCNRVEGCVFANLYYEFNNYLLDFVFSEQSNLKCAVYGDIHAAAEKTNRGGQQLIPPPAGLTYIQQSSGWAAKTLADPADPEGYEIVFGPTNGANNAPGYMGFAFIDKYDVNACAALCNTRGSDRVGGACQYFNIWRAVVNGVPTTYTCSFYYIVADESTAVNYGQGDLKVTYSRGYKRKTLTVDSGFEGYTCPNGDEFCFGTSSSAWVGTSPTGGSLDATIFHYAPYTRSGSSVALLGSASGVDALAGTLAPKNPLNTVAGRKYSITFFHQSTYSGQDAEKDAFVDVLWNGAIVQTIKPGYQDWTFYEFTVTAVGNDKLAFHGGKAPAWSFIDDVNVWPL</sequence>
<evidence type="ECO:0008006" key="3">
    <source>
        <dbReference type="Google" id="ProtNLM"/>
    </source>
</evidence>
<accession>A0A9P3UQ08</accession>
<gene>
    <name evidence="1" type="ORF">LshimejAT787_0900120</name>
</gene>
<evidence type="ECO:0000313" key="2">
    <source>
        <dbReference type="Proteomes" id="UP001063166"/>
    </source>
</evidence>
<dbReference type="PANTHER" id="PTHR36578">
    <property type="entry name" value="CHROMOSOME 15, WHOLE GENOME SHOTGUN SEQUENCE"/>
    <property type="match status" value="1"/>
</dbReference>
<keyword evidence="2" id="KW-1185">Reference proteome</keyword>
<dbReference type="OrthoDB" id="271448at2759"/>
<organism evidence="1 2">
    <name type="scientific">Lyophyllum shimeji</name>
    <name type="common">Hon-shimeji</name>
    <name type="synonym">Tricholoma shimeji</name>
    <dbReference type="NCBI Taxonomy" id="47721"/>
    <lineage>
        <taxon>Eukaryota</taxon>
        <taxon>Fungi</taxon>
        <taxon>Dikarya</taxon>
        <taxon>Basidiomycota</taxon>
        <taxon>Agaricomycotina</taxon>
        <taxon>Agaricomycetes</taxon>
        <taxon>Agaricomycetidae</taxon>
        <taxon>Agaricales</taxon>
        <taxon>Tricholomatineae</taxon>
        <taxon>Lyophyllaceae</taxon>
        <taxon>Lyophyllum</taxon>
    </lineage>
</organism>
<reference evidence="1" key="1">
    <citation type="submission" date="2022-07" db="EMBL/GenBank/DDBJ databases">
        <title>The genome of Lyophyllum shimeji provides insight into the initial evolution of ectomycorrhizal fungal genome.</title>
        <authorList>
            <person name="Kobayashi Y."/>
            <person name="Shibata T."/>
            <person name="Hirakawa H."/>
            <person name="Shigenobu S."/>
            <person name="Nishiyama T."/>
            <person name="Yamada A."/>
            <person name="Hasebe M."/>
            <person name="Kawaguchi M."/>
        </authorList>
    </citation>
    <scope>NUCLEOTIDE SEQUENCE</scope>
    <source>
        <strain evidence="1">AT787</strain>
    </source>
</reference>
<dbReference type="Proteomes" id="UP001063166">
    <property type="component" value="Unassembled WGS sequence"/>
</dbReference>
<proteinExistence type="predicted"/>
<dbReference type="AlphaFoldDB" id="A0A9P3UQ08"/>
<protein>
    <recommendedName>
        <fullName evidence="3">Fruit-body specific protein a</fullName>
    </recommendedName>
</protein>
<dbReference type="PANTHER" id="PTHR36578:SF1">
    <property type="entry name" value="APPLE DOMAIN-CONTAINING PROTEIN"/>
    <property type="match status" value="1"/>
</dbReference>
<evidence type="ECO:0000313" key="1">
    <source>
        <dbReference type="EMBL" id="GLB40797.1"/>
    </source>
</evidence>
<comment type="caution">
    <text evidence="1">The sequence shown here is derived from an EMBL/GenBank/DDBJ whole genome shotgun (WGS) entry which is preliminary data.</text>
</comment>
<name>A0A9P3UQ08_LYOSH</name>